<sequence>MKPEEQTEALRSLAERLTALERHVFEQDKEMLALSRELERLRGGLVGLRDSVLGDTGEGVAGGTTSPAASAPERPPHY</sequence>
<evidence type="ECO:0008006" key="4">
    <source>
        <dbReference type="Google" id="ProtNLM"/>
    </source>
</evidence>
<evidence type="ECO:0000313" key="2">
    <source>
        <dbReference type="EMBL" id="KXU38109.1"/>
    </source>
</evidence>
<name>A0A139SU38_9BACT</name>
<dbReference type="STRING" id="1548207.AXK11_01345"/>
<dbReference type="OrthoDB" id="9971399at2"/>
<gene>
    <name evidence="2" type="ORF">AXK11_01345</name>
</gene>
<comment type="caution">
    <text evidence="2">The sequence shown here is derived from an EMBL/GenBank/DDBJ whole genome shotgun (WGS) entry which is preliminary data.</text>
</comment>
<protein>
    <recommendedName>
        <fullName evidence="4">SlyX protein</fullName>
    </recommendedName>
</protein>
<dbReference type="Proteomes" id="UP000070058">
    <property type="component" value="Unassembled WGS sequence"/>
</dbReference>
<accession>A0A139SU38</accession>
<dbReference type="EMBL" id="LSZQ01000009">
    <property type="protein sequence ID" value="KXU38109.1"/>
    <property type="molecule type" value="Genomic_DNA"/>
</dbReference>
<keyword evidence="3" id="KW-1185">Reference proteome</keyword>
<reference evidence="3" key="1">
    <citation type="submission" date="2016-02" db="EMBL/GenBank/DDBJ databases">
        <authorList>
            <person name="Sanders J.G."/>
            <person name="Lin J.Y."/>
            <person name="Wertz J.T."/>
            <person name="Russell J.A."/>
            <person name="Moreau C.S."/>
            <person name="Powell S."/>
        </authorList>
    </citation>
    <scope>NUCLEOTIDE SEQUENCE [LARGE SCALE GENOMIC DNA]</scope>
    <source>
        <strain evidence="3">CAG34</strain>
    </source>
</reference>
<evidence type="ECO:0000256" key="1">
    <source>
        <dbReference type="SAM" id="MobiDB-lite"/>
    </source>
</evidence>
<organism evidence="2 3">
    <name type="scientific">Cephaloticoccus primus</name>
    <dbReference type="NCBI Taxonomy" id="1548207"/>
    <lineage>
        <taxon>Bacteria</taxon>
        <taxon>Pseudomonadati</taxon>
        <taxon>Verrucomicrobiota</taxon>
        <taxon>Opitutia</taxon>
        <taxon>Opitutales</taxon>
        <taxon>Opitutaceae</taxon>
        <taxon>Cephaloticoccus</taxon>
    </lineage>
</organism>
<dbReference type="RefSeq" id="WP_068628276.1">
    <property type="nucleotide sequence ID" value="NZ_LSZQ01000009.1"/>
</dbReference>
<evidence type="ECO:0000313" key="3">
    <source>
        <dbReference type="Proteomes" id="UP000070058"/>
    </source>
</evidence>
<proteinExistence type="predicted"/>
<dbReference type="AlphaFoldDB" id="A0A139SU38"/>
<feature type="region of interest" description="Disordered" evidence="1">
    <location>
        <begin position="49"/>
        <end position="78"/>
    </location>
</feature>